<gene>
    <name evidence="1" type="ORF">FYJ26_10570</name>
</gene>
<proteinExistence type="predicted"/>
<name>A0A6N7VXP7_9FIRM</name>
<comment type="caution">
    <text evidence="1">The sequence shown here is derived from an EMBL/GenBank/DDBJ whole genome shotgun (WGS) entry which is preliminary data.</text>
</comment>
<keyword evidence="1" id="KW-0255">Endonuclease</keyword>
<keyword evidence="1" id="KW-0378">Hydrolase</keyword>
<reference evidence="1 2" key="1">
    <citation type="submission" date="2019-08" db="EMBL/GenBank/DDBJ databases">
        <title>In-depth cultivation of the pig gut microbiome towards novel bacterial diversity and tailored functional studies.</title>
        <authorList>
            <person name="Wylensek D."/>
            <person name="Hitch T.C.A."/>
            <person name="Clavel T."/>
        </authorList>
    </citation>
    <scope>NUCLEOTIDE SEQUENCE [LARGE SCALE GENOMIC DNA]</scope>
    <source>
        <strain evidence="1 2">WCA-380-WT-2B</strain>
    </source>
</reference>
<dbReference type="GO" id="GO:0004519">
    <property type="term" value="F:endonuclease activity"/>
    <property type="evidence" value="ECO:0007669"/>
    <property type="project" value="UniProtKB-KW"/>
</dbReference>
<protein>
    <submittedName>
        <fullName evidence="1">HaeIII family restriction endonuclease</fullName>
    </submittedName>
</protein>
<keyword evidence="2" id="KW-1185">Reference proteome</keyword>
<dbReference type="Pfam" id="PF09556">
    <property type="entry name" value="RE_HaeIII"/>
    <property type="match status" value="1"/>
</dbReference>
<dbReference type="AlphaFoldDB" id="A0A6N7VXP7"/>
<dbReference type="Proteomes" id="UP000441925">
    <property type="component" value="Unassembled WGS sequence"/>
</dbReference>
<keyword evidence="1" id="KW-0540">Nuclease</keyword>
<organism evidence="1 2">
    <name type="scientific">Anaerococcus porci</name>
    <dbReference type="NCBI Taxonomy" id="2652269"/>
    <lineage>
        <taxon>Bacteria</taxon>
        <taxon>Bacillati</taxon>
        <taxon>Bacillota</taxon>
        <taxon>Tissierellia</taxon>
        <taxon>Tissierellales</taxon>
        <taxon>Peptoniphilaceae</taxon>
        <taxon>Anaerococcus</taxon>
    </lineage>
</organism>
<dbReference type="InterPro" id="IPR019059">
    <property type="entry name" value="Restrct_endonuc_II_HaeIII"/>
</dbReference>
<accession>A0A6N7VXP7</accession>
<evidence type="ECO:0000313" key="1">
    <source>
        <dbReference type="EMBL" id="MSS78814.1"/>
    </source>
</evidence>
<dbReference type="EMBL" id="VULQ01000025">
    <property type="protein sequence ID" value="MSS78814.1"/>
    <property type="molecule type" value="Genomic_DNA"/>
</dbReference>
<dbReference type="RefSeq" id="WP_154542204.1">
    <property type="nucleotide sequence ID" value="NZ_VULQ01000025.1"/>
</dbReference>
<evidence type="ECO:0000313" key="2">
    <source>
        <dbReference type="Proteomes" id="UP000441925"/>
    </source>
</evidence>
<sequence length="321" mass="37355">MSKKSNNQGRAYEFACLITLHEEINKIRPAKVIENSSYISASNAFNTLTDEQKNTYLYSSLACVKTIFDLEPLILEDTNDVLELKIQTDSHGVEGDVRDILIIRKGVQWEIGLSVKHNHFAVKHSRLSKHLDFGKKWYGIECSNQYWEDVKPIFNRLDEEKVKGLYWCDMLDKDTEVYVPILKAFKNEIERQNTQKNQDMPQRIVEYLLGKFDFYKVIGIDNKFVTQVQSFNLRGTLNQNGEYTKRSIEIPITYLPTRIVNFDFKPNSTNTLELYLDGGWQFSFRIHNASSKVEPSLKFDVQIVGMPSTIITINCEWNIRQ</sequence>